<dbReference type="Pfam" id="PF21189">
    <property type="entry name" value="PHA02142"/>
    <property type="match status" value="1"/>
</dbReference>
<dbReference type="Pfam" id="PF09414">
    <property type="entry name" value="RNA_ligase"/>
    <property type="match status" value="1"/>
</dbReference>
<feature type="domain" description="RNA ligase" evidence="1">
    <location>
        <begin position="201"/>
        <end position="375"/>
    </location>
</feature>
<comment type="caution">
    <text evidence="2">The sequence shown here is derived from an EMBL/GenBank/DDBJ whole genome shotgun (WGS) entry which is preliminary data.</text>
</comment>
<dbReference type="EMBL" id="AGYG01000019">
    <property type="protein sequence ID" value="ENZ38021.1"/>
    <property type="molecule type" value="Genomic_DNA"/>
</dbReference>
<dbReference type="Gene3D" id="3.30.470.30">
    <property type="entry name" value="DNA ligase/mRNA capping enzyme"/>
    <property type="match status" value="1"/>
</dbReference>
<dbReference type="PATRIC" id="fig|997897.5.peg.2782"/>
<proteinExistence type="predicted"/>
<dbReference type="Proteomes" id="UP000013041">
    <property type="component" value="Unassembled WGS sequence"/>
</dbReference>
<evidence type="ECO:0000313" key="2">
    <source>
        <dbReference type="EMBL" id="ENZ38021.1"/>
    </source>
</evidence>
<evidence type="ECO:0000259" key="1">
    <source>
        <dbReference type="Pfam" id="PF09414"/>
    </source>
</evidence>
<dbReference type="AlphaFoldDB" id="N9ZDS1"/>
<sequence>MAERALAHIEKVEWVNPIEGADNIELIGILGWVCVAKKEEFRPGDIAVYIEIDSKCPENDERFAFLAAKHYKVKTMKLGKFKVISQGLALPITLFPEFAGKKIGDDVTNELKITYSSQEDIKRKSNGVDPEAKYKAMANRKPNLFKKPLVRKIMRYKFGRKLMFLLFGRKKDNPKKFPDWIVKTDETRIENAPFYLNSTDKWVKTEKCDGTSCTYAVDRLKKGKNKFDFIVCSRNVRQADRNQETYHDSNIYWELADKYGIEKILTDFATENNYSRVVLQGEGVGSVQGNPYKLKENVLYVFNLIIDGVRAGTVEMSNFCKAHNLTSVPIIDTECVLPKTMEEMKLEADGYSELNPKVKREGFVYRSVDGQQSFKNVSREYLLKHNGKE</sequence>
<reference evidence="2 3" key="1">
    <citation type="submission" date="2013-01" db="EMBL/GenBank/DDBJ databases">
        <title>The Genome Sequence of Clostridium bolteae 90B8.</title>
        <authorList>
            <consortium name="The Broad Institute Genome Sequencing Platform"/>
            <person name="Earl A."/>
            <person name="Ward D."/>
            <person name="Feldgarden M."/>
            <person name="Gevers D."/>
            <person name="Courvalin P."/>
            <person name="Lambert T."/>
            <person name="Walker B."/>
            <person name="Young S.K."/>
            <person name="Zeng Q."/>
            <person name="Gargeya S."/>
            <person name="Fitzgerald M."/>
            <person name="Haas B."/>
            <person name="Abouelleil A."/>
            <person name="Alvarado L."/>
            <person name="Arachchi H.M."/>
            <person name="Berlin A.M."/>
            <person name="Chapman S.B."/>
            <person name="Dewar J."/>
            <person name="Goldberg J."/>
            <person name="Griggs A."/>
            <person name="Gujja S."/>
            <person name="Hansen M."/>
            <person name="Howarth C."/>
            <person name="Imamovic A."/>
            <person name="Larimer J."/>
            <person name="McCowan C."/>
            <person name="Murphy C."/>
            <person name="Neiman D."/>
            <person name="Pearson M."/>
            <person name="Priest M."/>
            <person name="Roberts A."/>
            <person name="Saif S."/>
            <person name="Shea T."/>
            <person name="Sisk P."/>
            <person name="Sykes S."/>
            <person name="Wortman J."/>
            <person name="Nusbaum C."/>
            <person name="Birren B."/>
        </authorList>
    </citation>
    <scope>NUCLEOTIDE SEQUENCE [LARGE SCALE GENOMIC DNA]</scope>
    <source>
        <strain evidence="2 3">90B8</strain>
    </source>
</reference>
<accession>N9ZDS1</accession>
<dbReference type="HOGENOM" id="CLU_061838_0_0_9"/>
<dbReference type="RefSeq" id="WP_002572314.1">
    <property type="nucleotide sequence ID" value="NZ_KB851154.1"/>
</dbReference>
<dbReference type="SUPFAM" id="SSF56091">
    <property type="entry name" value="DNA ligase/mRNA capping enzyme, catalytic domain"/>
    <property type="match status" value="1"/>
</dbReference>
<dbReference type="InterPro" id="IPR021122">
    <property type="entry name" value="RNA_ligase_dom_REL/Rnl2"/>
</dbReference>
<evidence type="ECO:0000313" key="3">
    <source>
        <dbReference type="Proteomes" id="UP000013041"/>
    </source>
</evidence>
<name>N9ZDS1_9FIRM</name>
<organism evidence="2 3">
    <name type="scientific">Enterocloster bolteae 90B8</name>
    <dbReference type="NCBI Taxonomy" id="997897"/>
    <lineage>
        <taxon>Bacteria</taxon>
        <taxon>Bacillati</taxon>
        <taxon>Bacillota</taxon>
        <taxon>Clostridia</taxon>
        <taxon>Lachnospirales</taxon>
        <taxon>Lachnospiraceae</taxon>
        <taxon>Enterocloster</taxon>
    </lineage>
</organism>
<protein>
    <recommendedName>
        <fullName evidence="1">RNA ligase domain-containing protein</fullName>
    </recommendedName>
</protein>
<gene>
    <name evidence="2" type="ORF">HMPREF1097_02602</name>
</gene>